<gene>
    <name evidence="3" type="ORF">MNBD_GAMMA04-977</name>
</gene>
<reference evidence="3" key="1">
    <citation type="submission" date="2018-06" db="EMBL/GenBank/DDBJ databases">
        <authorList>
            <person name="Zhirakovskaya E."/>
        </authorList>
    </citation>
    <scope>NUCLEOTIDE SEQUENCE</scope>
</reference>
<sequence>MPEYRLAPKARNDMEAVWLYSSKQWGTQQTARYIDDLTEAFSFLSETPKAGKACDNIRTGYRKYPVIRHVVYYRETTYGVEVIRVLHSRMLATKYF</sequence>
<accession>A0A3B0WET5</accession>
<protein>
    <recommendedName>
        <fullName evidence="4">Toxin</fullName>
    </recommendedName>
</protein>
<dbReference type="PANTHER" id="PTHR33755">
    <property type="entry name" value="TOXIN PARE1-RELATED"/>
    <property type="match status" value="1"/>
</dbReference>
<name>A0A3B0WET5_9ZZZZ</name>
<dbReference type="EMBL" id="UOFB01000222">
    <property type="protein sequence ID" value="VAW47879.1"/>
    <property type="molecule type" value="Genomic_DNA"/>
</dbReference>
<keyword evidence="2" id="KW-1277">Toxin-antitoxin system</keyword>
<dbReference type="AlphaFoldDB" id="A0A3B0WET5"/>
<evidence type="ECO:0000256" key="2">
    <source>
        <dbReference type="ARBA" id="ARBA00022649"/>
    </source>
</evidence>
<comment type="similarity">
    <text evidence="1">Belongs to the RelE toxin family.</text>
</comment>
<dbReference type="InterPro" id="IPR051803">
    <property type="entry name" value="TA_system_RelE-like_toxin"/>
</dbReference>
<dbReference type="InterPro" id="IPR028344">
    <property type="entry name" value="ParE1/4"/>
</dbReference>
<evidence type="ECO:0000313" key="3">
    <source>
        <dbReference type="EMBL" id="VAW47879.1"/>
    </source>
</evidence>
<dbReference type="InterPro" id="IPR007712">
    <property type="entry name" value="RelE/ParE_toxin"/>
</dbReference>
<dbReference type="PANTHER" id="PTHR33755:SF9">
    <property type="entry name" value="TOXIN PARE1"/>
    <property type="match status" value="1"/>
</dbReference>
<organism evidence="3">
    <name type="scientific">hydrothermal vent metagenome</name>
    <dbReference type="NCBI Taxonomy" id="652676"/>
    <lineage>
        <taxon>unclassified sequences</taxon>
        <taxon>metagenomes</taxon>
        <taxon>ecological metagenomes</taxon>
    </lineage>
</organism>
<dbReference type="Pfam" id="PF05016">
    <property type="entry name" value="ParE_toxin"/>
    <property type="match status" value="1"/>
</dbReference>
<dbReference type="Gene3D" id="3.30.2310.20">
    <property type="entry name" value="RelE-like"/>
    <property type="match status" value="1"/>
</dbReference>
<dbReference type="InterPro" id="IPR035093">
    <property type="entry name" value="RelE/ParE_toxin_dom_sf"/>
</dbReference>
<evidence type="ECO:0000256" key="1">
    <source>
        <dbReference type="ARBA" id="ARBA00006226"/>
    </source>
</evidence>
<dbReference type="PIRSF" id="PIRSF029218">
    <property type="entry name" value="ParE"/>
    <property type="match status" value="1"/>
</dbReference>
<proteinExistence type="inferred from homology"/>
<evidence type="ECO:0008006" key="4">
    <source>
        <dbReference type="Google" id="ProtNLM"/>
    </source>
</evidence>